<dbReference type="AlphaFoldDB" id="A0A1M6R3B3"/>
<sequence>MQELRVATVNRVSYEQGDLQQWIRNYDDVSKDYFLRLFNIVFECNVDFLTDGQGEAIPDEFQVDREDLERVVEQVATWHLEDGDDIDCICTNFGISHDELVSLLREALSKCDKESKWVRFCWA</sequence>
<evidence type="ECO:0000313" key="2">
    <source>
        <dbReference type="Proteomes" id="UP000184130"/>
    </source>
</evidence>
<evidence type="ECO:0000313" key="1">
    <source>
        <dbReference type="EMBL" id="SHK26913.1"/>
    </source>
</evidence>
<dbReference type="OrthoDB" id="9867772at2"/>
<accession>A0A1M6R3B3</accession>
<gene>
    <name evidence="1" type="ORF">SAMN05216463_10161</name>
</gene>
<reference evidence="1 2" key="1">
    <citation type="submission" date="2016-11" db="EMBL/GenBank/DDBJ databases">
        <authorList>
            <person name="Jaros S."/>
            <person name="Januszkiewicz K."/>
            <person name="Wedrychowicz H."/>
        </authorList>
    </citation>
    <scope>NUCLEOTIDE SEQUENCE [LARGE SCALE GENOMIC DNA]</scope>
    <source>
        <strain evidence="1 2">KHT3</strain>
    </source>
</reference>
<proteinExistence type="predicted"/>
<dbReference type="Proteomes" id="UP000184130">
    <property type="component" value="Unassembled WGS sequence"/>
</dbReference>
<name>A0A1M6R3B3_XYLRU</name>
<organism evidence="1 2">
    <name type="scientific">Xylanibacter ruminicola</name>
    <name type="common">Prevotella ruminicola</name>
    <dbReference type="NCBI Taxonomy" id="839"/>
    <lineage>
        <taxon>Bacteria</taxon>
        <taxon>Pseudomonadati</taxon>
        <taxon>Bacteroidota</taxon>
        <taxon>Bacteroidia</taxon>
        <taxon>Bacteroidales</taxon>
        <taxon>Prevotellaceae</taxon>
        <taxon>Xylanibacter</taxon>
    </lineage>
</organism>
<protein>
    <submittedName>
        <fullName evidence="1">Uncharacterized protein</fullName>
    </submittedName>
</protein>
<dbReference type="RefSeq" id="WP_073203537.1">
    <property type="nucleotide sequence ID" value="NZ_FOLF01000008.1"/>
</dbReference>
<dbReference type="EMBL" id="FRBD01000001">
    <property type="protein sequence ID" value="SHK26913.1"/>
    <property type="molecule type" value="Genomic_DNA"/>
</dbReference>